<keyword evidence="2" id="KW-0539">Nucleus</keyword>
<dbReference type="GO" id="GO:0006396">
    <property type="term" value="P:RNA processing"/>
    <property type="evidence" value="ECO:0007669"/>
    <property type="project" value="TreeGrafter"/>
</dbReference>
<feature type="region of interest" description="Disordered" evidence="3">
    <location>
        <begin position="157"/>
        <end position="181"/>
    </location>
</feature>
<dbReference type="EMBL" id="OC989241">
    <property type="protein sequence ID" value="CAG4645896.1"/>
    <property type="molecule type" value="Genomic_DNA"/>
</dbReference>
<accession>A0A9N6WTK4</accession>
<proteinExistence type="predicted"/>
<dbReference type="PANTHER" id="PTHR21686:SF12">
    <property type="entry name" value="DEOXYNUCLEOTIDYLTRANSFERASE TERMINAL-INTERACTING PROTEIN 2"/>
    <property type="match status" value="1"/>
</dbReference>
<comment type="subcellular location">
    <subcellularLocation>
        <location evidence="1">Nucleus</location>
        <location evidence="1">Nucleolus</location>
    </subcellularLocation>
</comment>
<evidence type="ECO:0000256" key="1">
    <source>
        <dbReference type="ARBA" id="ARBA00004604"/>
    </source>
</evidence>
<feature type="region of interest" description="Disordered" evidence="3">
    <location>
        <begin position="101"/>
        <end position="137"/>
    </location>
</feature>
<name>A0A9N6WTK4_9CRUS</name>
<dbReference type="GO" id="GO:0005730">
    <property type="term" value="C:nucleolus"/>
    <property type="evidence" value="ECO:0007669"/>
    <property type="project" value="UniProtKB-SubCell"/>
</dbReference>
<evidence type="ECO:0000259" key="4">
    <source>
        <dbReference type="Pfam" id="PF08698"/>
    </source>
</evidence>
<feature type="compositionally biased region" description="Low complexity" evidence="3">
    <location>
        <begin position="68"/>
        <end position="77"/>
    </location>
</feature>
<dbReference type="AlphaFoldDB" id="A0A9N6WTK4"/>
<dbReference type="InterPro" id="IPR014810">
    <property type="entry name" value="Fcf2_C"/>
</dbReference>
<feature type="compositionally biased region" description="Basic and acidic residues" evidence="3">
    <location>
        <begin position="56"/>
        <end position="67"/>
    </location>
</feature>
<reference evidence="5" key="1">
    <citation type="submission" date="2021-04" db="EMBL/GenBank/DDBJ databases">
        <authorList>
            <person name="Cornetti L."/>
        </authorList>
    </citation>
    <scope>NUCLEOTIDE SEQUENCE</scope>
</reference>
<organism evidence="5">
    <name type="scientific">Lynceus sp. MCZ IZ 141354</name>
    <dbReference type="NCBI Taxonomy" id="1930659"/>
    <lineage>
        <taxon>Eukaryota</taxon>
        <taxon>Metazoa</taxon>
        <taxon>Ecdysozoa</taxon>
        <taxon>Arthropoda</taxon>
        <taxon>Crustacea</taxon>
        <taxon>Branchiopoda</taxon>
        <taxon>Diplostraca</taxon>
        <taxon>Laevicaudata</taxon>
        <taxon>Lynceidae</taxon>
        <taxon>Lynceus</taxon>
    </lineage>
</organism>
<evidence type="ECO:0000256" key="3">
    <source>
        <dbReference type="SAM" id="MobiDB-lite"/>
    </source>
</evidence>
<dbReference type="Pfam" id="PF08698">
    <property type="entry name" value="Fcf2"/>
    <property type="match status" value="1"/>
</dbReference>
<feature type="region of interest" description="Disordered" evidence="3">
    <location>
        <begin position="24"/>
        <end position="78"/>
    </location>
</feature>
<feature type="domain" description="Fcf2 pre-rRNA processing C-terminal" evidence="4">
    <location>
        <begin position="176"/>
        <end position="269"/>
    </location>
</feature>
<gene>
    <name evidence="5" type="primary">EOG090X0GO7</name>
</gene>
<dbReference type="GO" id="GO:0003723">
    <property type="term" value="F:RNA binding"/>
    <property type="evidence" value="ECO:0007669"/>
    <property type="project" value="TreeGrafter"/>
</dbReference>
<protein>
    <submittedName>
        <fullName evidence="5">EOG090X0GO7</fullName>
    </submittedName>
</protein>
<evidence type="ECO:0000313" key="5">
    <source>
        <dbReference type="EMBL" id="CAG4645896.1"/>
    </source>
</evidence>
<dbReference type="PANTHER" id="PTHR21686">
    <property type="entry name" value="DEOXYNUCLEOTIDYLTRANSFERASE TERMINAL-INTERACTING PROTEIN 2"/>
    <property type="match status" value="1"/>
</dbReference>
<dbReference type="InterPro" id="IPR039883">
    <property type="entry name" value="Fcf2/DNTTIP2"/>
</dbReference>
<evidence type="ECO:0000256" key="2">
    <source>
        <dbReference type="ARBA" id="ARBA00023242"/>
    </source>
</evidence>
<sequence>MSQVKNSIERYRINFHQLNLECDEEESAPTTLGSEQEDIVLTESTQEPETNVDDVSEIKETESDAPKPLESSPKPLKAIPKLGQRFKRLQEEAKKLKIAIDLPKPYTDSSSLEKKKLPKRKLGQKLPLPEKQQLSSNVDKLMEKSVLKPGIEKLDALPPYEESVRREKAQRKTDREKSKGKNWYDLPATELTEEKQRDLEILQMRSVLNPKQFYKKNDLKVLPKYFQIGKVLDSPADFYHSRVPIKERKKTLVEELMADAEFQQYNKRKYADIITEKQKLTGSFRHAKRLKSRKK</sequence>
<feature type="compositionally biased region" description="Basic and acidic residues" evidence="3">
    <location>
        <begin position="162"/>
        <end position="179"/>
    </location>
</feature>